<comment type="similarity">
    <text evidence="4 17">Belongs to the acyl-CoA oxidase family.</text>
</comment>
<comment type="catalytic activity">
    <reaction evidence="12">
        <text>hexadecanedioyl-CoA + O2 = (2E)-hexadecenedioyl-CoA + H2O2</text>
        <dbReference type="Rhea" id="RHEA:40275"/>
        <dbReference type="ChEBI" id="CHEBI:15379"/>
        <dbReference type="ChEBI" id="CHEBI:16240"/>
        <dbReference type="ChEBI" id="CHEBI:77075"/>
        <dbReference type="ChEBI" id="CHEBI:77085"/>
    </reaction>
    <physiologicalReaction direction="left-to-right" evidence="12">
        <dbReference type="Rhea" id="RHEA:40276"/>
    </physiologicalReaction>
</comment>
<feature type="domain" description="Acyl-CoA oxidase C-alpha1" evidence="22">
    <location>
        <begin position="277"/>
        <end position="441"/>
    </location>
</feature>
<dbReference type="Gene3D" id="1.20.140.10">
    <property type="entry name" value="Butyryl-CoA Dehydrogenase, subunit A, domain 3"/>
    <property type="match status" value="2"/>
</dbReference>
<dbReference type="GO" id="GO:0033540">
    <property type="term" value="P:fatty acid beta-oxidation using acyl-CoA oxidase"/>
    <property type="evidence" value="ECO:0007669"/>
    <property type="project" value="InterPro"/>
</dbReference>
<dbReference type="GO" id="GO:0005777">
    <property type="term" value="C:peroxisome"/>
    <property type="evidence" value="ECO:0007669"/>
    <property type="project" value="UniProtKB-SubCell"/>
</dbReference>
<evidence type="ECO:0000256" key="9">
    <source>
        <dbReference type="ARBA" id="ARBA00023098"/>
    </source>
</evidence>
<evidence type="ECO:0000256" key="6">
    <source>
        <dbReference type="ARBA" id="ARBA00022827"/>
    </source>
</evidence>
<name>A0A672IDQ1_SALFA</name>
<feature type="binding site" evidence="19">
    <location>
        <position position="175"/>
    </location>
    <ligand>
        <name>FAD</name>
        <dbReference type="ChEBI" id="CHEBI:57692"/>
    </ligand>
</feature>
<dbReference type="SUPFAM" id="SSF56645">
    <property type="entry name" value="Acyl-CoA dehydrogenase NM domain-like"/>
    <property type="match status" value="1"/>
</dbReference>
<evidence type="ECO:0000259" key="21">
    <source>
        <dbReference type="Pfam" id="PF02770"/>
    </source>
</evidence>
<evidence type="ECO:0000256" key="10">
    <source>
        <dbReference type="ARBA" id="ARBA00023140"/>
    </source>
</evidence>
<dbReference type="FunFam" id="1.20.140.10:FF:000007">
    <property type="entry name" value="Acyl-coenzyme A oxidase"/>
    <property type="match status" value="1"/>
</dbReference>
<comment type="function">
    <text evidence="16">Oxidizes the CoA-esters of 2-methyl-branched fatty acids.</text>
</comment>
<dbReference type="AlphaFoldDB" id="A0A672IDQ1"/>
<dbReference type="GO" id="GO:0016402">
    <property type="term" value="F:pristanoyl-CoA oxidase activity"/>
    <property type="evidence" value="ECO:0007669"/>
    <property type="project" value="TreeGrafter"/>
</dbReference>
<dbReference type="PANTHER" id="PTHR10909:SF390">
    <property type="entry name" value="PEROXISOMAL ACYL-COENZYME A OXIDASE 3"/>
    <property type="match status" value="1"/>
</dbReference>
<dbReference type="Gene3D" id="2.40.110.10">
    <property type="entry name" value="Butyryl-CoA Dehydrogenase, subunit A, domain 2"/>
    <property type="match status" value="1"/>
</dbReference>
<proteinExistence type="inferred from homology"/>
<evidence type="ECO:0000259" key="20">
    <source>
        <dbReference type="Pfam" id="PF01756"/>
    </source>
</evidence>
<reference evidence="23" key="2">
    <citation type="submission" date="2025-08" db="UniProtKB">
        <authorList>
            <consortium name="Ensembl"/>
        </authorList>
    </citation>
    <scope>IDENTIFICATION</scope>
</reference>
<dbReference type="FunFam" id="1.20.140.10:FF:000010">
    <property type="entry name" value="Acyl-coenzyme A oxidase"/>
    <property type="match status" value="1"/>
</dbReference>
<protein>
    <recommendedName>
        <fullName evidence="17">Acyl-coenzyme A oxidase</fullName>
    </recommendedName>
</protein>
<keyword evidence="9" id="KW-0443">Lipid metabolism</keyword>
<dbReference type="Proteomes" id="UP000472267">
    <property type="component" value="Chromosome 3"/>
</dbReference>
<dbReference type="InterPro" id="IPR046373">
    <property type="entry name" value="Acyl-CoA_Oxase/DH_mid-dom_sf"/>
</dbReference>
<comment type="subcellular location">
    <subcellularLocation>
        <location evidence="2">Peroxisome</location>
    </subcellularLocation>
</comment>
<evidence type="ECO:0000256" key="11">
    <source>
        <dbReference type="ARBA" id="ARBA00036397"/>
    </source>
</evidence>
<keyword evidence="5 17" id="KW-0285">Flavoprotein</keyword>
<evidence type="ECO:0000256" key="5">
    <source>
        <dbReference type="ARBA" id="ARBA00022630"/>
    </source>
</evidence>
<dbReference type="CDD" id="cd01150">
    <property type="entry name" value="AXO"/>
    <property type="match status" value="1"/>
</dbReference>
<keyword evidence="24" id="KW-1185">Reference proteome</keyword>
<reference evidence="23" key="1">
    <citation type="submission" date="2019-06" db="EMBL/GenBank/DDBJ databases">
        <authorList>
            <consortium name="Wellcome Sanger Institute Data Sharing"/>
        </authorList>
    </citation>
    <scope>NUCLEOTIDE SEQUENCE [LARGE SCALE GENOMIC DNA]</scope>
</reference>
<evidence type="ECO:0000256" key="12">
    <source>
        <dbReference type="ARBA" id="ARBA00036704"/>
    </source>
</evidence>
<evidence type="ECO:0000256" key="18">
    <source>
        <dbReference type="PIRSR" id="PIRSR000168-1"/>
    </source>
</evidence>
<evidence type="ECO:0000256" key="4">
    <source>
        <dbReference type="ARBA" id="ARBA00006288"/>
    </source>
</evidence>
<evidence type="ECO:0000256" key="1">
    <source>
        <dbReference type="ARBA" id="ARBA00001974"/>
    </source>
</evidence>
<evidence type="ECO:0000256" key="13">
    <source>
        <dbReference type="ARBA" id="ARBA00036893"/>
    </source>
</evidence>
<evidence type="ECO:0000256" key="14">
    <source>
        <dbReference type="ARBA" id="ARBA00048405"/>
    </source>
</evidence>
<dbReference type="InterPro" id="IPR034171">
    <property type="entry name" value="ACO"/>
</dbReference>
<evidence type="ECO:0000256" key="7">
    <source>
        <dbReference type="ARBA" id="ARBA00022832"/>
    </source>
</evidence>
<dbReference type="GO" id="GO:0055088">
    <property type="term" value="P:lipid homeostasis"/>
    <property type="evidence" value="ECO:0007669"/>
    <property type="project" value="TreeGrafter"/>
</dbReference>
<organism evidence="23 24">
    <name type="scientific">Salarias fasciatus</name>
    <name type="common">Jewelled blenny</name>
    <name type="synonym">Blennius fasciatus</name>
    <dbReference type="NCBI Taxonomy" id="181472"/>
    <lineage>
        <taxon>Eukaryota</taxon>
        <taxon>Metazoa</taxon>
        <taxon>Chordata</taxon>
        <taxon>Craniata</taxon>
        <taxon>Vertebrata</taxon>
        <taxon>Euteleostomi</taxon>
        <taxon>Actinopterygii</taxon>
        <taxon>Neopterygii</taxon>
        <taxon>Teleostei</taxon>
        <taxon>Neoteleostei</taxon>
        <taxon>Acanthomorphata</taxon>
        <taxon>Ovalentaria</taxon>
        <taxon>Blenniimorphae</taxon>
        <taxon>Blenniiformes</taxon>
        <taxon>Blennioidei</taxon>
        <taxon>Blenniidae</taxon>
        <taxon>Salariinae</taxon>
        <taxon>Salarias</taxon>
    </lineage>
</organism>
<dbReference type="Pfam" id="PF02770">
    <property type="entry name" value="Acyl-CoA_dh_M"/>
    <property type="match status" value="1"/>
</dbReference>
<dbReference type="GO" id="GO:0071949">
    <property type="term" value="F:FAD binding"/>
    <property type="evidence" value="ECO:0007669"/>
    <property type="project" value="InterPro"/>
</dbReference>
<feature type="active site" description="Proton acceptor" evidence="18">
    <location>
        <position position="426"/>
    </location>
</feature>
<evidence type="ECO:0000313" key="24">
    <source>
        <dbReference type="Proteomes" id="UP000472267"/>
    </source>
</evidence>
<dbReference type="Pfam" id="PF22924">
    <property type="entry name" value="ACOX_C_alpha1"/>
    <property type="match status" value="1"/>
</dbReference>
<keyword evidence="10" id="KW-0576">Peroxisome</keyword>
<comment type="catalytic activity">
    <reaction evidence="15">
        <text>(2S)-pristanoyl-CoA + O2 = (2E)-pristenoyl-CoA + H2O2</text>
        <dbReference type="Rhea" id="RHEA:40459"/>
        <dbReference type="ChEBI" id="CHEBI:15379"/>
        <dbReference type="ChEBI" id="CHEBI:16240"/>
        <dbReference type="ChEBI" id="CHEBI:77099"/>
        <dbReference type="ChEBI" id="CHEBI:77293"/>
    </reaction>
    <physiologicalReaction direction="left-to-right" evidence="15">
        <dbReference type="Rhea" id="RHEA:40460"/>
    </physiologicalReaction>
</comment>
<keyword evidence="6 17" id="KW-0274">FAD</keyword>
<evidence type="ECO:0000256" key="15">
    <source>
        <dbReference type="ARBA" id="ARBA00053000"/>
    </source>
</evidence>
<feature type="domain" description="Acyl-CoA oxidase/dehydrogenase middle" evidence="21">
    <location>
        <begin position="132"/>
        <end position="243"/>
    </location>
</feature>
<sequence>MEHVVADLPSGPLDVYRSKASFNWKDMCVFIDGEEILRFKQHVFKTLENDPLFARRPGEDITVEKKKELTFLRCRNTSRSFSRFRPCGSVFLSAYVALQDSLGMYDWALSAKHSLNVGTSRLTASLSQIYGCFALTEVSHGSNTRAMRTTATYDPATQEFVINTPDFEAAKFWVGNLGKTATHAVLFAQLYTPDRVCHGLHSFVVQIRDPKTLLALPGVLVGDIGKKLGQNGLDHGFAMFNNVRIPRENLLNRTGDVTPEGRYVTPYKVGRFGASLGALSGGRVYITRMGLVNLKLALTVAIRFSATRRQFGPKDSEEIPVLEYQLQQWRLIPYLAAAYALENFSKSIFMNFLEFQIGLMMKDSSERQAEIGREIHAISCSSKPLGSWTAQRGIQECREACGGHGYLAMNRLGDLRDDNDPNCTYEGDNNVLLQQTSSYLLGWLQARRGPRVESPLHTVDFLQDIDQILRGRFTAATVEECLDAAVCVAAYQWLVCFLLEESQKRLEQQRAAGSGEFDARNKSQVFYCRSLSIAYIEHTCLQRFHQLTSDPDTPPGLRPVLRKLCSLYGLWSLSSHMATLYQGGFLSGRAAAELIQTSILTLCSQLKDDAVALVDVFAPTDFILNSPIGCADGQLYKNLWSVVTQGSRALERPDWWKDFCSDKPAVGSLRSKL</sequence>
<dbReference type="InterPro" id="IPR055060">
    <property type="entry name" value="ACOX_C_alpha1"/>
</dbReference>
<evidence type="ECO:0000256" key="3">
    <source>
        <dbReference type="ARBA" id="ARBA00004846"/>
    </source>
</evidence>
<dbReference type="Ensembl" id="ENSSFAT00005040499.1">
    <property type="protein sequence ID" value="ENSSFAP00005039055.1"/>
    <property type="gene ID" value="ENSSFAG00005019418.1"/>
</dbReference>
<dbReference type="PIRSF" id="PIRSF000168">
    <property type="entry name" value="Acyl-CoA_oxidase"/>
    <property type="match status" value="1"/>
</dbReference>
<evidence type="ECO:0000256" key="8">
    <source>
        <dbReference type="ARBA" id="ARBA00023002"/>
    </source>
</evidence>
<dbReference type="InterPro" id="IPR009100">
    <property type="entry name" value="AcylCoA_DH/oxidase_NM_dom_sf"/>
</dbReference>
<comment type="cofactor">
    <cofactor evidence="1">
        <name>FAD</name>
        <dbReference type="ChEBI" id="CHEBI:57692"/>
    </cofactor>
</comment>
<keyword evidence="7" id="KW-0276">Fatty acid metabolism</keyword>
<dbReference type="InterPro" id="IPR006091">
    <property type="entry name" value="Acyl-CoA_Oxase/DH_mid-dom"/>
</dbReference>
<gene>
    <name evidence="23" type="primary">acox3</name>
</gene>
<dbReference type="SUPFAM" id="SSF47203">
    <property type="entry name" value="Acyl-CoA dehydrogenase C-terminal domain-like"/>
    <property type="match status" value="2"/>
</dbReference>
<evidence type="ECO:0000256" key="2">
    <source>
        <dbReference type="ARBA" id="ARBA00004275"/>
    </source>
</evidence>
<comment type="catalytic activity">
    <reaction evidence="11">
        <text>a 2,3-saturated acyl-CoA + O2 = a (2E)-enoyl-CoA + H2O2</text>
        <dbReference type="Rhea" id="RHEA:38959"/>
        <dbReference type="ChEBI" id="CHEBI:15379"/>
        <dbReference type="ChEBI" id="CHEBI:16240"/>
        <dbReference type="ChEBI" id="CHEBI:58856"/>
        <dbReference type="ChEBI" id="CHEBI:65111"/>
        <dbReference type="EC" id="1.3.3.6"/>
    </reaction>
    <physiologicalReaction direction="left-to-right" evidence="11">
        <dbReference type="Rhea" id="RHEA:38960"/>
    </physiologicalReaction>
</comment>
<accession>A0A672IDQ1</accession>
<evidence type="ECO:0000256" key="19">
    <source>
        <dbReference type="PIRSR" id="PIRSR000168-2"/>
    </source>
</evidence>
<dbReference type="InterPro" id="IPR002655">
    <property type="entry name" value="Acyl-CoA_oxidase_C"/>
</dbReference>
<feature type="binding site" evidence="19">
    <location>
        <position position="136"/>
    </location>
    <ligand>
        <name>FAD</name>
        <dbReference type="ChEBI" id="CHEBI:57692"/>
    </ligand>
</feature>
<evidence type="ECO:0000256" key="16">
    <source>
        <dbReference type="ARBA" id="ARBA00059159"/>
    </source>
</evidence>
<feature type="domain" description="Acyl-CoA oxidase C-terminal" evidence="20">
    <location>
        <begin position="484"/>
        <end position="661"/>
    </location>
</feature>
<evidence type="ECO:0000313" key="23">
    <source>
        <dbReference type="Ensembl" id="ENSSFAP00005039055.1"/>
    </source>
</evidence>
<comment type="catalytic activity">
    <reaction evidence="14">
        <text>tetracosanoyl-CoA + O2 = (2E)-tetracosenoyl-CoA + H2O2</text>
        <dbReference type="Rhea" id="RHEA:40319"/>
        <dbReference type="ChEBI" id="CHEBI:15379"/>
        <dbReference type="ChEBI" id="CHEBI:16240"/>
        <dbReference type="ChEBI" id="CHEBI:65052"/>
        <dbReference type="ChEBI" id="CHEBI:74693"/>
    </reaction>
    <physiologicalReaction direction="left-to-right" evidence="14">
        <dbReference type="Rhea" id="RHEA:40320"/>
    </physiologicalReaction>
</comment>
<comment type="pathway">
    <text evidence="3">Lipid metabolism; peroxisomal fatty acid beta-oxidation.</text>
</comment>
<evidence type="ECO:0000256" key="17">
    <source>
        <dbReference type="PIRNR" id="PIRNR000168"/>
    </source>
</evidence>
<evidence type="ECO:0000259" key="22">
    <source>
        <dbReference type="Pfam" id="PF22924"/>
    </source>
</evidence>
<dbReference type="PANTHER" id="PTHR10909">
    <property type="entry name" value="ELECTRON TRANSPORT OXIDOREDUCTASE"/>
    <property type="match status" value="1"/>
</dbReference>
<dbReference type="GO" id="GO:0005504">
    <property type="term" value="F:fatty acid binding"/>
    <property type="evidence" value="ECO:0007669"/>
    <property type="project" value="InterPro"/>
</dbReference>
<dbReference type="InterPro" id="IPR012258">
    <property type="entry name" value="Acyl-CoA_oxidase"/>
</dbReference>
<reference evidence="23" key="3">
    <citation type="submission" date="2025-09" db="UniProtKB">
        <authorList>
            <consortium name="Ensembl"/>
        </authorList>
    </citation>
    <scope>IDENTIFICATION</scope>
</reference>
<comment type="catalytic activity">
    <reaction evidence="13">
        <text>hexadecanoyl-CoA + O2 = (2E)-hexadecenoyl-CoA + H2O2</text>
        <dbReference type="Rhea" id="RHEA:40167"/>
        <dbReference type="ChEBI" id="CHEBI:15379"/>
        <dbReference type="ChEBI" id="CHEBI:16240"/>
        <dbReference type="ChEBI" id="CHEBI:57379"/>
        <dbReference type="ChEBI" id="CHEBI:61526"/>
    </reaction>
    <physiologicalReaction direction="left-to-right" evidence="13">
        <dbReference type="Rhea" id="RHEA:40168"/>
    </physiologicalReaction>
</comment>
<dbReference type="Pfam" id="PF01756">
    <property type="entry name" value="ACOX"/>
    <property type="match status" value="1"/>
</dbReference>
<dbReference type="InterPro" id="IPR036250">
    <property type="entry name" value="AcylCo_DH-like_C"/>
</dbReference>
<keyword evidence="8" id="KW-0560">Oxidoreductase</keyword>
<dbReference type="FunFam" id="2.40.110.10:FF:000005">
    <property type="entry name" value="Acyl-coenzyme A oxidase"/>
    <property type="match status" value="1"/>
</dbReference>